<dbReference type="InterPro" id="IPR029016">
    <property type="entry name" value="GAF-like_dom_sf"/>
</dbReference>
<gene>
    <name evidence="3" type="ORF">CVO76_00510</name>
</gene>
<dbReference type="PANTHER" id="PTHR43102">
    <property type="entry name" value="SLR1143 PROTEIN"/>
    <property type="match status" value="1"/>
</dbReference>
<proteinExistence type="predicted"/>
<dbReference type="InterPro" id="IPR003018">
    <property type="entry name" value="GAF"/>
</dbReference>
<evidence type="ECO:0000313" key="3">
    <source>
        <dbReference type="EMBL" id="AUZ86294.1"/>
    </source>
</evidence>
<accession>A0A2L0UAN5</accession>
<dbReference type="Proteomes" id="UP000239187">
    <property type="component" value="Chromosome"/>
</dbReference>
<sequence>MRGGPQRGLMIQAIAAAALTMDVITDRYLTSGGAASPEAVNKYLSGLGDLPSRESDRLADTVNDLGRKSPALPVPYLKEDTAGDSPEQSRRSLGASGAFLLSDSEQEQARIDAVTRTNLLDTPPEERFDRITHTAQRHFEVSTAIVTLIDDKRQFLKSGIGPVEQNMPRARSFCNTTIRTPSPLIVRDTFHDEHFRWNPLVLGEPFIRFYAGYPLRSPDGWIIGTLCVIDQHARTFSDADEHPLRRLAKITEHELAA</sequence>
<dbReference type="EMBL" id="CP024915">
    <property type="protein sequence ID" value="AUZ86294.1"/>
    <property type="molecule type" value="Genomic_DNA"/>
</dbReference>
<feature type="region of interest" description="Disordered" evidence="1">
    <location>
        <begin position="64"/>
        <end position="93"/>
    </location>
</feature>
<evidence type="ECO:0000313" key="4">
    <source>
        <dbReference type="Proteomes" id="UP000239187"/>
    </source>
</evidence>
<feature type="domain" description="GAF" evidence="2">
    <location>
        <begin position="123"/>
        <end position="256"/>
    </location>
</feature>
<reference evidence="3 4" key="1">
    <citation type="submission" date="2017-11" db="EMBL/GenBank/DDBJ databases">
        <title>Draft genome of Arthrobacter agilis strain UMCV2, a plant growth-promoting rhizobacterium and biocontrol capacity of phytopathogenic fungi.</title>
        <authorList>
            <person name="Martinez-Camara R."/>
            <person name="Santoyo G."/>
            <person name="Moreno-Hagelsieb G."/>
            <person name="Valencia-Cantero E."/>
        </authorList>
    </citation>
    <scope>NUCLEOTIDE SEQUENCE [LARGE SCALE GENOMIC DNA]</scope>
    <source>
        <strain evidence="3 4">UMCV2</strain>
    </source>
</reference>
<protein>
    <submittedName>
        <fullName evidence="3">GAF domain-containing protein</fullName>
    </submittedName>
</protein>
<dbReference type="SMART" id="SM00065">
    <property type="entry name" value="GAF"/>
    <property type="match status" value="1"/>
</dbReference>
<dbReference type="AlphaFoldDB" id="A0A2L0UAN5"/>
<evidence type="ECO:0000259" key="2">
    <source>
        <dbReference type="SMART" id="SM00065"/>
    </source>
</evidence>
<dbReference type="Pfam" id="PF01590">
    <property type="entry name" value="GAF"/>
    <property type="match status" value="1"/>
</dbReference>
<dbReference type="PANTHER" id="PTHR43102:SF2">
    <property type="entry name" value="GAF DOMAIN-CONTAINING PROTEIN"/>
    <property type="match status" value="1"/>
</dbReference>
<dbReference type="Gene3D" id="3.30.450.40">
    <property type="match status" value="1"/>
</dbReference>
<dbReference type="SUPFAM" id="SSF55781">
    <property type="entry name" value="GAF domain-like"/>
    <property type="match status" value="1"/>
</dbReference>
<evidence type="ECO:0000256" key="1">
    <source>
        <dbReference type="SAM" id="MobiDB-lite"/>
    </source>
</evidence>
<organism evidence="3 4">
    <name type="scientific">Arthrobacter agilis</name>
    <dbReference type="NCBI Taxonomy" id="37921"/>
    <lineage>
        <taxon>Bacteria</taxon>
        <taxon>Bacillati</taxon>
        <taxon>Actinomycetota</taxon>
        <taxon>Actinomycetes</taxon>
        <taxon>Micrococcales</taxon>
        <taxon>Micrococcaceae</taxon>
        <taxon>Arthrobacter</taxon>
    </lineage>
</organism>
<name>A0A2L0UAN5_9MICC</name>